<gene>
    <name evidence="4" type="ORF">C7S18_23140</name>
</gene>
<dbReference type="SUPFAM" id="SSF46785">
    <property type="entry name" value="Winged helix' DNA-binding domain"/>
    <property type="match status" value="1"/>
</dbReference>
<keyword evidence="5" id="KW-1185">Reference proteome</keyword>
<feature type="domain" description="HTH marR-type" evidence="3">
    <location>
        <begin position="33"/>
        <end position="135"/>
    </location>
</feature>
<feature type="coiled-coil region" evidence="1">
    <location>
        <begin position="120"/>
        <end position="147"/>
    </location>
</feature>
<dbReference type="GO" id="GO:0003700">
    <property type="term" value="F:DNA-binding transcription factor activity"/>
    <property type="evidence" value="ECO:0007669"/>
    <property type="project" value="InterPro"/>
</dbReference>
<reference evidence="4 5" key="1">
    <citation type="submission" date="2018-03" db="EMBL/GenBank/DDBJ databases">
        <title>Ahniella affigens gen. nov., sp. nov., a gammaproteobacterium isolated from sandy soil near a stream.</title>
        <authorList>
            <person name="Ko Y."/>
            <person name="Kim J.-H."/>
        </authorList>
    </citation>
    <scope>NUCLEOTIDE SEQUENCE [LARGE SCALE GENOMIC DNA]</scope>
    <source>
        <strain evidence="4 5">D13</strain>
    </source>
</reference>
<evidence type="ECO:0000256" key="1">
    <source>
        <dbReference type="SAM" id="Coils"/>
    </source>
</evidence>
<name>A0A2P1PYJ3_9GAMM</name>
<feature type="region of interest" description="Disordered" evidence="2">
    <location>
        <begin position="1"/>
        <end position="38"/>
    </location>
</feature>
<proteinExistence type="predicted"/>
<dbReference type="EMBL" id="CP027860">
    <property type="protein sequence ID" value="AVP99894.1"/>
    <property type="molecule type" value="Genomic_DNA"/>
</dbReference>
<keyword evidence="1" id="KW-0175">Coiled coil</keyword>
<dbReference type="KEGG" id="xba:C7S18_23140"/>
<evidence type="ECO:0000313" key="4">
    <source>
        <dbReference type="EMBL" id="AVP99894.1"/>
    </source>
</evidence>
<dbReference type="OrthoDB" id="8537236at2"/>
<dbReference type="InterPro" id="IPR000835">
    <property type="entry name" value="HTH_MarR-typ"/>
</dbReference>
<dbReference type="NCBIfam" id="TIGR04176">
    <property type="entry name" value="MarR_EPS"/>
    <property type="match status" value="1"/>
</dbReference>
<evidence type="ECO:0000256" key="2">
    <source>
        <dbReference type="SAM" id="MobiDB-lite"/>
    </source>
</evidence>
<dbReference type="Gene3D" id="1.10.10.10">
    <property type="entry name" value="Winged helix-like DNA-binding domain superfamily/Winged helix DNA-binding domain"/>
    <property type="match status" value="1"/>
</dbReference>
<accession>A0A2P1PYJ3</accession>
<feature type="compositionally biased region" description="Polar residues" evidence="2">
    <location>
        <begin position="1"/>
        <end position="12"/>
    </location>
</feature>
<dbReference type="SMART" id="SM00347">
    <property type="entry name" value="HTH_MARR"/>
    <property type="match status" value="1"/>
</dbReference>
<dbReference type="InterPro" id="IPR036390">
    <property type="entry name" value="WH_DNA-bd_sf"/>
</dbReference>
<evidence type="ECO:0000259" key="3">
    <source>
        <dbReference type="SMART" id="SM00347"/>
    </source>
</evidence>
<sequence>MPSSRPQSNRSNGHMARRAPKGGSVPRRQSGNLTSPAEQLRDAELQVLRLIEQEPALRQRDIAERLQLSLGKANYCIRALIELGWLAVQPIRNAANKLSYRYLLTAAGRNQRARAASVFLERKRREFQTLSAEIAELEHELARLTKEHP</sequence>
<dbReference type="InterPro" id="IPR036388">
    <property type="entry name" value="WH-like_DNA-bd_sf"/>
</dbReference>
<dbReference type="InterPro" id="IPR026433">
    <property type="entry name" value="MarR_EPS"/>
</dbReference>
<reference evidence="4 5" key="2">
    <citation type="submission" date="2018-03" db="EMBL/GenBank/DDBJ databases">
        <authorList>
            <person name="Keele B.F."/>
        </authorList>
    </citation>
    <scope>NUCLEOTIDE SEQUENCE [LARGE SCALE GENOMIC DNA]</scope>
    <source>
        <strain evidence="4 5">D13</strain>
    </source>
</reference>
<evidence type="ECO:0000313" key="5">
    <source>
        <dbReference type="Proteomes" id="UP000241074"/>
    </source>
</evidence>
<protein>
    <submittedName>
        <fullName evidence="4">MarR family EPS-associated transcriptional regulator</fullName>
    </submittedName>
</protein>
<organism evidence="4 5">
    <name type="scientific">Ahniella affigens</name>
    <dbReference type="NCBI Taxonomy" id="2021234"/>
    <lineage>
        <taxon>Bacteria</taxon>
        <taxon>Pseudomonadati</taxon>
        <taxon>Pseudomonadota</taxon>
        <taxon>Gammaproteobacteria</taxon>
        <taxon>Lysobacterales</taxon>
        <taxon>Rhodanobacteraceae</taxon>
        <taxon>Ahniella</taxon>
    </lineage>
</organism>
<dbReference type="Pfam" id="PF13412">
    <property type="entry name" value="HTH_24"/>
    <property type="match status" value="1"/>
</dbReference>
<feature type="compositionally biased region" description="Polar residues" evidence="2">
    <location>
        <begin position="27"/>
        <end position="37"/>
    </location>
</feature>
<dbReference type="Proteomes" id="UP000241074">
    <property type="component" value="Chromosome"/>
</dbReference>
<dbReference type="AlphaFoldDB" id="A0A2P1PYJ3"/>